<feature type="transmembrane region" description="Helical" evidence="7">
    <location>
        <begin position="272"/>
        <end position="290"/>
    </location>
</feature>
<dbReference type="InterPro" id="IPR036259">
    <property type="entry name" value="MFS_trans_sf"/>
</dbReference>
<name>A0A9W6IHY8_9PROT</name>
<feature type="compositionally biased region" description="Basic and acidic residues" evidence="6">
    <location>
        <begin position="429"/>
        <end position="438"/>
    </location>
</feature>
<keyword evidence="2" id="KW-1003">Cell membrane</keyword>
<evidence type="ECO:0000259" key="8">
    <source>
        <dbReference type="PROSITE" id="PS50850"/>
    </source>
</evidence>
<feature type="transmembrane region" description="Helical" evidence="7">
    <location>
        <begin position="110"/>
        <end position="130"/>
    </location>
</feature>
<evidence type="ECO:0000256" key="3">
    <source>
        <dbReference type="ARBA" id="ARBA00022692"/>
    </source>
</evidence>
<dbReference type="Proteomes" id="UP001143486">
    <property type="component" value="Unassembled WGS sequence"/>
</dbReference>
<dbReference type="GO" id="GO:0022857">
    <property type="term" value="F:transmembrane transporter activity"/>
    <property type="evidence" value="ECO:0007669"/>
    <property type="project" value="InterPro"/>
</dbReference>
<feature type="transmembrane region" description="Helical" evidence="7">
    <location>
        <begin position="392"/>
        <end position="413"/>
    </location>
</feature>
<dbReference type="PANTHER" id="PTHR23513">
    <property type="entry name" value="INTEGRAL MEMBRANE EFFLUX PROTEIN-RELATED"/>
    <property type="match status" value="1"/>
</dbReference>
<dbReference type="Pfam" id="PF07690">
    <property type="entry name" value="MFS_1"/>
    <property type="match status" value="1"/>
</dbReference>
<feature type="transmembrane region" description="Helical" evidence="7">
    <location>
        <begin position="83"/>
        <end position="104"/>
    </location>
</feature>
<accession>A0A9W6IHY8</accession>
<feature type="transmembrane region" description="Helical" evidence="7">
    <location>
        <begin position="302"/>
        <end position="319"/>
    </location>
</feature>
<dbReference type="EMBL" id="BSFE01000001">
    <property type="protein sequence ID" value="GLK50657.1"/>
    <property type="molecule type" value="Genomic_DNA"/>
</dbReference>
<dbReference type="AlphaFoldDB" id="A0A9W6IHY8"/>
<dbReference type="InterPro" id="IPR020846">
    <property type="entry name" value="MFS_dom"/>
</dbReference>
<dbReference type="GO" id="GO:0005886">
    <property type="term" value="C:plasma membrane"/>
    <property type="evidence" value="ECO:0007669"/>
    <property type="project" value="UniProtKB-SubCell"/>
</dbReference>
<dbReference type="Gene3D" id="1.20.1250.20">
    <property type="entry name" value="MFS general substrate transporter like domains"/>
    <property type="match status" value="1"/>
</dbReference>
<evidence type="ECO:0000256" key="7">
    <source>
        <dbReference type="SAM" id="Phobius"/>
    </source>
</evidence>
<proteinExistence type="predicted"/>
<keyword evidence="3 7" id="KW-0812">Transmembrane</keyword>
<keyword evidence="10" id="KW-1185">Reference proteome</keyword>
<dbReference type="RefSeq" id="WP_271185056.1">
    <property type="nucleotide sequence ID" value="NZ_BSFE01000001.1"/>
</dbReference>
<sequence>MPVFRPLAGNRRLRLPPFGGYLVLVAGWFFGFGLQTTIFPGVITFTLGESAERLGIAQAALTAPMMLLLPFAGVLAERKDRRGIIFYFYIFAGLAATTLGALLMTDHLSYWIMVAFALMIGVAGGFVMPARDSAINPVVRISGRTRHGGIDLQRAVVMASAVQFGAQILGMGLGYIAAYTGPGALFVCQGIGLFIGGLSAAFLPRLGSKRNMSTAHPMADLAEGVRAVFRSPVLMPMTAIMIAIGLLVVGGAFLVLIPLLIRETYGGGFREIASLMVAFWVGAFLANVALASFRQIERPGRALIIAQSVTVLATGAFALPLPFWSLYILVFVWGLGAGVAISLSRSVVQEQAPPDKLARVMSVYQLGLFGGMPAGAVLMGFMIGFLGPQASALVPMIGLGLVLVVISLTTPILSVRRGHPHPAALPPNEEERDHAETD</sequence>
<feature type="transmembrane region" description="Helical" evidence="7">
    <location>
        <begin position="21"/>
        <end position="43"/>
    </location>
</feature>
<dbReference type="PANTHER" id="PTHR23513:SF11">
    <property type="entry name" value="STAPHYLOFERRIN A TRANSPORTER"/>
    <property type="match status" value="1"/>
</dbReference>
<dbReference type="SUPFAM" id="SSF103473">
    <property type="entry name" value="MFS general substrate transporter"/>
    <property type="match status" value="1"/>
</dbReference>
<keyword evidence="4 7" id="KW-1133">Transmembrane helix</keyword>
<evidence type="ECO:0000313" key="10">
    <source>
        <dbReference type="Proteomes" id="UP001143486"/>
    </source>
</evidence>
<evidence type="ECO:0000256" key="1">
    <source>
        <dbReference type="ARBA" id="ARBA00004651"/>
    </source>
</evidence>
<evidence type="ECO:0000256" key="2">
    <source>
        <dbReference type="ARBA" id="ARBA00022475"/>
    </source>
</evidence>
<feature type="transmembrane region" description="Helical" evidence="7">
    <location>
        <begin position="363"/>
        <end position="386"/>
    </location>
</feature>
<feature type="transmembrane region" description="Helical" evidence="7">
    <location>
        <begin position="239"/>
        <end position="260"/>
    </location>
</feature>
<evidence type="ECO:0000256" key="5">
    <source>
        <dbReference type="ARBA" id="ARBA00023136"/>
    </source>
</evidence>
<keyword evidence="5 7" id="KW-0472">Membrane</keyword>
<feature type="domain" description="Major facilitator superfamily (MFS) profile" evidence="8">
    <location>
        <begin position="231"/>
        <end position="438"/>
    </location>
</feature>
<evidence type="ECO:0000256" key="6">
    <source>
        <dbReference type="SAM" id="MobiDB-lite"/>
    </source>
</evidence>
<comment type="subcellular location">
    <subcellularLocation>
        <location evidence="1">Cell membrane</location>
        <topology evidence="1">Multi-pass membrane protein</topology>
    </subcellularLocation>
</comment>
<evidence type="ECO:0000313" key="9">
    <source>
        <dbReference type="EMBL" id="GLK50657.1"/>
    </source>
</evidence>
<protein>
    <submittedName>
        <fullName evidence="9">MFS transporter</fullName>
    </submittedName>
</protein>
<feature type="transmembrane region" description="Helical" evidence="7">
    <location>
        <begin position="155"/>
        <end position="178"/>
    </location>
</feature>
<dbReference type="PROSITE" id="PS50850">
    <property type="entry name" value="MFS"/>
    <property type="match status" value="1"/>
</dbReference>
<comment type="caution">
    <text evidence="9">The sequence shown here is derived from an EMBL/GenBank/DDBJ whole genome shotgun (WGS) entry which is preliminary data.</text>
</comment>
<feature type="region of interest" description="Disordered" evidence="6">
    <location>
        <begin position="419"/>
        <end position="438"/>
    </location>
</feature>
<feature type="transmembrane region" description="Helical" evidence="7">
    <location>
        <begin position="55"/>
        <end position="76"/>
    </location>
</feature>
<reference evidence="9" key="1">
    <citation type="journal article" date="2014" name="Int. J. Syst. Evol. Microbiol.">
        <title>Complete genome sequence of Corynebacterium casei LMG S-19264T (=DSM 44701T), isolated from a smear-ripened cheese.</title>
        <authorList>
            <consortium name="US DOE Joint Genome Institute (JGI-PGF)"/>
            <person name="Walter F."/>
            <person name="Albersmeier A."/>
            <person name="Kalinowski J."/>
            <person name="Ruckert C."/>
        </authorList>
    </citation>
    <scope>NUCLEOTIDE SEQUENCE</scope>
    <source>
        <strain evidence="9">VKM B-1513</strain>
    </source>
</reference>
<feature type="transmembrane region" description="Helical" evidence="7">
    <location>
        <begin position="325"/>
        <end position="343"/>
    </location>
</feature>
<organism evidence="9 10">
    <name type="scientific">Maricaulis virginensis</name>
    <dbReference type="NCBI Taxonomy" id="144022"/>
    <lineage>
        <taxon>Bacteria</taxon>
        <taxon>Pseudomonadati</taxon>
        <taxon>Pseudomonadota</taxon>
        <taxon>Alphaproteobacteria</taxon>
        <taxon>Maricaulales</taxon>
        <taxon>Maricaulaceae</taxon>
        <taxon>Maricaulis</taxon>
    </lineage>
</organism>
<evidence type="ECO:0000256" key="4">
    <source>
        <dbReference type="ARBA" id="ARBA00022989"/>
    </source>
</evidence>
<gene>
    <name evidence="9" type="ORF">GCM10017621_01650</name>
</gene>
<dbReference type="CDD" id="cd06173">
    <property type="entry name" value="MFS_MefA_like"/>
    <property type="match status" value="1"/>
</dbReference>
<feature type="transmembrane region" description="Helical" evidence="7">
    <location>
        <begin position="184"/>
        <end position="203"/>
    </location>
</feature>
<reference evidence="9" key="2">
    <citation type="submission" date="2023-01" db="EMBL/GenBank/DDBJ databases">
        <authorList>
            <person name="Sun Q."/>
            <person name="Evtushenko L."/>
        </authorList>
    </citation>
    <scope>NUCLEOTIDE SEQUENCE</scope>
    <source>
        <strain evidence="9">VKM B-1513</strain>
    </source>
</reference>
<dbReference type="InterPro" id="IPR011701">
    <property type="entry name" value="MFS"/>
</dbReference>